<evidence type="ECO:0000313" key="4">
    <source>
        <dbReference type="EMBL" id="GGC52976.1"/>
    </source>
</evidence>
<dbReference type="InterPro" id="IPR001789">
    <property type="entry name" value="Sig_transdc_resp-reg_receiver"/>
</dbReference>
<dbReference type="InterPro" id="IPR011006">
    <property type="entry name" value="CheY-like_superfamily"/>
</dbReference>
<protein>
    <recommendedName>
        <fullName evidence="3">Response regulatory domain-containing protein</fullName>
    </recommendedName>
</protein>
<dbReference type="RefSeq" id="WP_188444335.1">
    <property type="nucleotide sequence ID" value="NZ_BMFD01000019.1"/>
</dbReference>
<evidence type="ECO:0000313" key="5">
    <source>
        <dbReference type="Proteomes" id="UP000635885"/>
    </source>
</evidence>
<comment type="caution">
    <text evidence="4">The sequence shown here is derived from an EMBL/GenBank/DDBJ whole genome shotgun (WGS) entry which is preliminary data.</text>
</comment>
<keyword evidence="1 2" id="KW-0597">Phosphoprotein</keyword>
<name>A0ABQ1N770_9BACT</name>
<gene>
    <name evidence="4" type="ORF">GCM10010993_34270</name>
</gene>
<proteinExistence type="predicted"/>
<dbReference type="PANTHER" id="PTHR43547:SF2">
    <property type="entry name" value="HYBRID SIGNAL TRANSDUCTION HISTIDINE KINASE C"/>
    <property type="match status" value="1"/>
</dbReference>
<dbReference type="Proteomes" id="UP000635885">
    <property type="component" value="Unassembled WGS sequence"/>
</dbReference>
<evidence type="ECO:0000256" key="1">
    <source>
        <dbReference type="ARBA" id="ARBA00022553"/>
    </source>
</evidence>
<dbReference type="SMART" id="SM00448">
    <property type="entry name" value="REC"/>
    <property type="match status" value="1"/>
</dbReference>
<dbReference type="CDD" id="cd17574">
    <property type="entry name" value="REC_OmpR"/>
    <property type="match status" value="1"/>
</dbReference>
<dbReference type="Pfam" id="PF00072">
    <property type="entry name" value="Response_reg"/>
    <property type="match status" value="1"/>
</dbReference>
<dbReference type="SUPFAM" id="SSF52172">
    <property type="entry name" value="CheY-like"/>
    <property type="match status" value="1"/>
</dbReference>
<accession>A0ABQ1N770</accession>
<feature type="modified residue" description="4-aspartylphosphate" evidence="2">
    <location>
        <position position="53"/>
    </location>
</feature>
<feature type="domain" description="Response regulatory" evidence="3">
    <location>
        <begin position="4"/>
        <end position="120"/>
    </location>
</feature>
<dbReference type="PROSITE" id="PS50110">
    <property type="entry name" value="RESPONSE_REGULATORY"/>
    <property type="match status" value="1"/>
</dbReference>
<organism evidence="4 5">
    <name type="scientific">Belliella aquatica</name>
    <dbReference type="NCBI Taxonomy" id="1323734"/>
    <lineage>
        <taxon>Bacteria</taxon>
        <taxon>Pseudomonadati</taxon>
        <taxon>Bacteroidota</taxon>
        <taxon>Cytophagia</taxon>
        <taxon>Cytophagales</taxon>
        <taxon>Cyclobacteriaceae</taxon>
        <taxon>Belliella</taxon>
    </lineage>
</organism>
<sequence length="120" mass="13889">MPKRILLIEDEDILRENIKEILELNDFLVHEFSNGENALKFLIHNEVDLIISDLMMPIMDGHDFLRHVKSNKSLNQVPFILLSAKIEDKDKEKSLELGADIYLTKPIKTIDLLKSIHSIL</sequence>
<dbReference type="Gene3D" id="3.40.50.2300">
    <property type="match status" value="1"/>
</dbReference>
<dbReference type="EMBL" id="BMFD01000019">
    <property type="protein sequence ID" value="GGC52976.1"/>
    <property type="molecule type" value="Genomic_DNA"/>
</dbReference>
<evidence type="ECO:0000259" key="3">
    <source>
        <dbReference type="PROSITE" id="PS50110"/>
    </source>
</evidence>
<reference evidence="5" key="1">
    <citation type="journal article" date="2019" name="Int. J. Syst. Evol. Microbiol.">
        <title>The Global Catalogue of Microorganisms (GCM) 10K type strain sequencing project: providing services to taxonomists for standard genome sequencing and annotation.</title>
        <authorList>
            <consortium name="The Broad Institute Genomics Platform"/>
            <consortium name="The Broad Institute Genome Sequencing Center for Infectious Disease"/>
            <person name="Wu L."/>
            <person name="Ma J."/>
        </authorList>
    </citation>
    <scope>NUCLEOTIDE SEQUENCE [LARGE SCALE GENOMIC DNA]</scope>
    <source>
        <strain evidence="5">CGMCC 1.12479</strain>
    </source>
</reference>
<keyword evidence="5" id="KW-1185">Reference proteome</keyword>
<evidence type="ECO:0000256" key="2">
    <source>
        <dbReference type="PROSITE-ProRule" id="PRU00169"/>
    </source>
</evidence>
<dbReference type="PANTHER" id="PTHR43547">
    <property type="entry name" value="TWO-COMPONENT HISTIDINE KINASE"/>
    <property type="match status" value="1"/>
</dbReference>